<evidence type="ECO:0000256" key="4">
    <source>
        <dbReference type="ARBA" id="ARBA00022723"/>
    </source>
</evidence>
<keyword evidence="2" id="KW-0004">4Fe-4S</keyword>
<dbReference type="Pfam" id="PF13186">
    <property type="entry name" value="SPASM"/>
    <property type="match status" value="1"/>
</dbReference>
<organism evidence="9 10">
    <name type="scientific">Posidoniimonas corsicana</name>
    <dbReference type="NCBI Taxonomy" id="1938618"/>
    <lineage>
        <taxon>Bacteria</taxon>
        <taxon>Pseudomonadati</taxon>
        <taxon>Planctomycetota</taxon>
        <taxon>Planctomycetia</taxon>
        <taxon>Pirellulales</taxon>
        <taxon>Lacipirellulaceae</taxon>
        <taxon>Posidoniimonas</taxon>
    </lineage>
</organism>
<keyword evidence="6" id="KW-0411">Iron-sulfur</keyword>
<gene>
    <name evidence="9" type="primary">chuR</name>
    <name evidence="9" type="ORF">KOR34_21360</name>
</gene>
<protein>
    <submittedName>
        <fullName evidence="9">Anaerobic sulfatase-maturating enzyme</fullName>
        <ecNumber evidence="9">1.1.99.-</ecNumber>
    </submittedName>
</protein>
<dbReference type="SFLD" id="SFLDG01384">
    <property type="entry name" value="thioether_bond_formation_requi"/>
    <property type="match status" value="1"/>
</dbReference>
<feature type="domain" description="Radical SAM core" evidence="8">
    <location>
        <begin position="4"/>
        <end position="245"/>
    </location>
</feature>
<keyword evidence="10" id="KW-1185">Reference proteome</keyword>
<evidence type="ECO:0000256" key="3">
    <source>
        <dbReference type="ARBA" id="ARBA00022691"/>
    </source>
</evidence>
<dbReference type="InterPro" id="IPR023885">
    <property type="entry name" value="4Fe4S-binding_SPASM_dom"/>
</dbReference>
<dbReference type="SFLD" id="SFLDS00029">
    <property type="entry name" value="Radical_SAM"/>
    <property type="match status" value="1"/>
</dbReference>
<dbReference type="PROSITE" id="PS51918">
    <property type="entry name" value="RADICAL_SAM"/>
    <property type="match status" value="1"/>
</dbReference>
<evidence type="ECO:0000313" key="10">
    <source>
        <dbReference type="Proteomes" id="UP000316714"/>
    </source>
</evidence>
<keyword evidence="5" id="KW-0408">Iron</keyword>
<dbReference type="Pfam" id="PF04055">
    <property type="entry name" value="Radical_SAM"/>
    <property type="match status" value="1"/>
</dbReference>
<reference evidence="9 10" key="1">
    <citation type="submission" date="2019-02" db="EMBL/GenBank/DDBJ databases">
        <title>Deep-cultivation of Planctomycetes and their phenomic and genomic characterization uncovers novel biology.</title>
        <authorList>
            <person name="Wiegand S."/>
            <person name="Jogler M."/>
            <person name="Boedeker C."/>
            <person name="Pinto D."/>
            <person name="Vollmers J."/>
            <person name="Rivas-Marin E."/>
            <person name="Kohn T."/>
            <person name="Peeters S.H."/>
            <person name="Heuer A."/>
            <person name="Rast P."/>
            <person name="Oberbeckmann S."/>
            <person name="Bunk B."/>
            <person name="Jeske O."/>
            <person name="Meyerdierks A."/>
            <person name="Storesund J.E."/>
            <person name="Kallscheuer N."/>
            <person name="Luecker S."/>
            <person name="Lage O.M."/>
            <person name="Pohl T."/>
            <person name="Merkel B.J."/>
            <person name="Hornburger P."/>
            <person name="Mueller R.-W."/>
            <person name="Bruemmer F."/>
            <person name="Labrenz M."/>
            <person name="Spormann A.M."/>
            <person name="Op Den Camp H."/>
            <person name="Overmann J."/>
            <person name="Amann R."/>
            <person name="Jetten M.S.M."/>
            <person name="Mascher T."/>
            <person name="Medema M.H."/>
            <person name="Devos D.P."/>
            <person name="Kaster A.-K."/>
            <person name="Ovreas L."/>
            <person name="Rohde M."/>
            <person name="Galperin M.Y."/>
            <person name="Jogler C."/>
        </authorList>
    </citation>
    <scope>NUCLEOTIDE SEQUENCE [LARGE SCALE GENOMIC DNA]</scope>
    <source>
        <strain evidence="9 10">KOR34</strain>
    </source>
</reference>
<dbReference type="SFLD" id="SFLDG01072">
    <property type="entry name" value="dehydrogenase_like"/>
    <property type="match status" value="1"/>
</dbReference>
<dbReference type="EC" id="1.1.99.-" evidence="9"/>
<dbReference type="Gene3D" id="3.20.20.70">
    <property type="entry name" value="Aldolase class I"/>
    <property type="match status" value="1"/>
</dbReference>
<dbReference type="InterPro" id="IPR023867">
    <property type="entry name" value="Sulphatase_maturase_rSAM"/>
</dbReference>
<evidence type="ECO:0000256" key="2">
    <source>
        <dbReference type="ARBA" id="ARBA00022485"/>
    </source>
</evidence>
<dbReference type="GO" id="GO:0051539">
    <property type="term" value="F:4 iron, 4 sulfur cluster binding"/>
    <property type="evidence" value="ECO:0007669"/>
    <property type="project" value="UniProtKB-KW"/>
</dbReference>
<evidence type="ECO:0000256" key="5">
    <source>
        <dbReference type="ARBA" id="ARBA00023004"/>
    </source>
</evidence>
<keyword evidence="9" id="KW-0560">Oxidoreductase</keyword>
<evidence type="ECO:0000313" key="9">
    <source>
        <dbReference type="EMBL" id="TWT37189.1"/>
    </source>
</evidence>
<evidence type="ECO:0000256" key="7">
    <source>
        <dbReference type="ARBA" id="ARBA00023601"/>
    </source>
</evidence>
<dbReference type="SUPFAM" id="SSF102114">
    <property type="entry name" value="Radical SAM enzymes"/>
    <property type="match status" value="1"/>
</dbReference>
<dbReference type="PANTHER" id="PTHR43273:SF3">
    <property type="entry name" value="ANAEROBIC SULFATASE-MATURATING ENZYME HOMOLOG ASLB-RELATED"/>
    <property type="match status" value="1"/>
</dbReference>
<evidence type="ECO:0000259" key="8">
    <source>
        <dbReference type="PROSITE" id="PS51918"/>
    </source>
</evidence>
<dbReference type="InterPro" id="IPR034491">
    <property type="entry name" value="Anaerob_Ser_sulfatase-maturase"/>
</dbReference>
<dbReference type="SFLD" id="SFLDG01067">
    <property type="entry name" value="SPASM/twitch_domain_containing"/>
    <property type="match status" value="1"/>
</dbReference>
<dbReference type="InterPro" id="IPR047207">
    <property type="entry name" value="SPASM_anSME"/>
</dbReference>
<keyword evidence="4" id="KW-0479">Metal-binding</keyword>
<comment type="cofactor">
    <cofactor evidence="1">
        <name>[4Fe-4S] cluster</name>
        <dbReference type="ChEBI" id="CHEBI:49883"/>
    </cofactor>
</comment>
<dbReference type="InterPro" id="IPR007197">
    <property type="entry name" value="rSAM"/>
</dbReference>
<dbReference type="RefSeq" id="WP_197531313.1">
    <property type="nucleotide sequence ID" value="NZ_SIHJ01000001.1"/>
</dbReference>
<dbReference type="CDD" id="cd21120">
    <property type="entry name" value="SPASM_anSME"/>
    <property type="match status" value="1"/>
</dbReference>
<proteinExistence type="inferred from homology"/>
<dbReference type="AlphaFoldDB" id="A0A5C5VH01"/>
<dbReference type="SFLD" id="SFLDF00285">
    <property type="entry name" value="anaerobic_Ser-type_sulfatase-m"/>
    <property type="match status" value="1"/>
</dbReference>
<dbReference type="InterPro" id="IPR013785">
    <property type="entry name" value="Aldolase_TIM"/>
</dbReference>
<comment type="caution">
    <text evidence="9">The sequence shown here is derived from an EMBL/GenBank/DDBJ whole genome shotgun (WGS) entry which is preliminary data.</text>
</comment>
<dbReference type="CDD" id="cd01335">
    <property type="entry name" value="Radical_SAM"/>
    <property type="match status" value="1"/>
</dbReference>
<accession>A0A5C5VH01</accession>
<dbReference type="NCBIfam" id="TIGR04085">
    <property type="entry name" value="rSAM_more_4Fe4S"/>
    <property type="match status" value="1"/>
</dbReference>
<evidence type="ECO:0000256" key="1">
    <source>
        <dbReference type="ARBA" id="ARBA00001966"/>
    </source>
</evidence>
<keyword evidence="3" id="KW-0949">S-adenosyl-L-methionine</keyword>
<sequence length="418" mass="47466">MAMRRLVRSFFVAAKPIGSRCNIDCTYCYYLHKQGLLADDSASPITDGLLEEFIRQHVAGQDTDIIEFTWHGGEPTLLGLDFFRKVIRIQARHAGDKHIENDLQTNGLLLDDEWCEFLKENEFFVGLSIDGPKHLHDRYRVTRGGASTFDKVYSAARLLQRHNIPFSALAVVNAVNARHPEDVYRFLTEDLGCHYIQWSPCVEPRDFHAVAPGHWNQDSMPPVGSEAARPGRSTSVVTDWSVDPDDFGDFLCRTFDLWRENDLGRVYVNWFESAVGQWMNKPAQLCTMAETCGRCVALEKDGAVYSCDHFVYPEYQIGMLSKDGPQLADMVYSPEQRKFGCNKRDTLTDHCKKCDYRFACNGDCPKNRFTKSPDGQPGLSYLCPGLKRFFAHADPHLRQIAAQIRQLGDTSHLATPLR</sequence>
<name>A0A5C5VH01_9BACT</name>
<dbReference type="InterPro" id="IPR058240">
    <property type="entry name" value="rSAM_sf"/>
</dbReference>
<dbReference type="NCBIfam" id="TIGR03942">
    <property type="entry name" value="sulfatase_rSAM"/>
    <property type="match status" value="1"/>
</dbReference>
<dbReference type="PANTHER" id="PTHR43273">
    <property type="entry name" value="ANAEROBIC SULFATASE-MATURATING ENZYME HOMOLOG ASLB-RELATED"/>
    <property type="match status" value="1"/>
</dbReference>
<comment type="similarity">
    <text evidence="7">Belongs to the radical SAM superfamily. Anaerobic sulfatase-maturating enzyme family.</text>
</comment>
<evidence type="ECO:0000256" key="6">
    <source>
        <dbReference type="ARBA" id="ARBA00023014"/>
    </source>
</evidence>
<dbReference type="Proteomes" id="UP000316714">
    <property type="component" value="Unassembled WGS sequence"/>
</dbReference>
<dbReference type="SFLD" id="SFLDG01386">
    <property type="entry name" value="main_SPASM_domain-containing"/>
    <property type="match status" value="1"/>
</dbReference>
<dbReference type="GO" id="GO:0016491">
    <property type="term" value="F:oxidoreductase activity"/>
    <property type="evidence" value="ECO:0007669"/>
    <property type="project" value="UniProtKB-KW"/>
</dbReference>
<dbReference type="GO" id="GO:0046872">
    <property type="term" value="F:metal ion binding"/>
    <property type="evidence" value="ECO:0007669"/>
    <property type="project" value="UniProtKB-KW"/>
</dbReference>
<dbReference type="EMBL" id="SIHJ01000001">
    <property type="protein sequence ID" value="TWT37189.1"/>
    <property type="molecule type" value="Genomic_DNA"/>
</dbReference>